<dbReference type="PANTHER" id="PTHR11759">
    <property type="entry name" value="40S RIBOSOMAL PROTEIN S14/30S RIBOSOMAL PROTEIN S11"/>
    <property type="match status" value="1"/>
</dbReference>
<dbReference type="Pfam" id="PF00411">
    <property type="entry name" value="Ribosomal_S11"/>
    <property type="match status" value="1"/>
</dbReference>
<comment type="function">
    <text evidence="7 8">Located on the platform of the 30S subunit, it bridges several disparate RNA helices of the 16S rRNA. Forms part of the Shine-Dalgarno cleft in the 70S ribosome.</text>
</comment>
<dbReference type="InterPro" id="IPR019981">
    <property type="entry name" value="Ribosomal_uS11_bac-type"/>
</dbReference>
<name>A0A0R2P096_9ACTN</name>
<dbReference type="InterPro" id="IPR018102">
    <property type="entry name" value="Ribosomal_uS11_CS"/>
</dbReference>
<comment type="caution">
    <text evidence="10">The sequence shown here is derived from an EMBL/GenBank/DDBJ whole genome shotgun (WGS) entry which is preliminary data.</text>
</comment>
<dbReference type="GO" id="GO:0006412">
    <property type="term" value="P:translation"/>
    <property type="evidence" value="ECO:0007669"/>
    <property type="project" value="UniProtKB-UniRule"/>
</dbReference>
<accession>A0A0R2P096</accession>
<dbReference type="FunFam" id="3.30.420.80:FF:000001">
    <property type="entry name" value="30S ribosomal protein S11"/>
    <property type="match status" value="1"/>
</dbReference>
<evidence type="ECO:0000256" key="8">
    <source>
        <dbReference type="HAMAP-Rule" id="MF_01310"/>
    </source>
</evidence>
<evidence type="ECO:0000313" key="10">
    <source>
        <dbReference type="EMBL" id="KRO31308.1"/>
    </source>
</evidence>
<dbReference type="GO" id="GO:0005840">
    <property type="term" value="C:ribosome"/>
    <property type="evidence" value="ECO:0007669"/>
    <property type="project" value="UniProtKB-KW"/>
</dbReference>
<organism evidence="10 11">
    <name type="scientific">Actinobacteria bacterium BACL2 MAG-120802-bin41</name>
    <dbReference type="NCBI Taxonomy" id="1655568"/>
    <lineage>
        <taxon>Bacteria</taxon>
        <taxon>Bacillati</taxon>
        <taxon>Actinomycetota</taxon>
        <taxon>Actinomycetes</taxon>
        <taxon>Actinomycetes incertae sedis</taxon>
        <taxon>ac1 cluster</taxon>
    </lineage>
</organism>
<sequence length="143" mass="14732">MAAPKAKAAATAAAAPKAKVKARKKEKKNVALGNAYIKSTFNNTIVTITDPSGAVLAWASSGQVGFKGSRKSTPFAAQLAAESAAKKAQEHGVKKVDVFVKGPGSGRETAIRSLQAAGLEVGAISDVTPLAHNGCRPRKPRRV</sequence>
<dbReference type="Proteomes" id="UP000053941">
    <property type="component" value="Unassembled WGS sequence"/>
</dbReference>
<dbReference type="GO" id="GO:0019843">
    <property type="term" value="F:rRNA binding"/>
    <property type="evidence" value="ECO:0007669"/>
    <property type="project" value="UniProtKB-UniRule"/>
</dbReference>
<dbReference type="GO" id="GO:0003735">
    <property type="term" value="F:structural constituent of ribosome"/>
    <property type="evidence" value="ECO:0007669"/>
    <property type="project" value="InterPro"/>
</dbReference>
<gene>
    <name evidence="8" type="primary">rpsK</name>
    <name evidence="10" type="ORF">ABR60_04195</name>
</gene>
<dbReference type="SUPFAM" id="SSF53137">
    <property type="entry name" value="Translational machinery components"/>
    <property type="match status" value="1"/>
</dbReference>
<evidence type="ECO:0000256" key="9">
    <source>
        <dbReference type="RuleBase" id="RU003629"/>
    </source>
</evidence>
<protein>
    <recommendedName>
        <fullName evidence="6 8">Small ribosomal subunit protein uS11</fullName>
    </recommendedName>
</protein>
<evidence type="ECO:0000256" key="4">
    <source>
        <dbReference type="ARBA" id="ARBA00022980"/>
    </source>
</evidence>
<dbReference type="EMBL" id="LIAS01000006">
    <property type="protein sequence ID" value="KRO31308.1"/>
    <property type="molecule type" value="Genomic_DNA"/>
</dbReference>
<dbReference type="GO" id="GO:1990904">
    <property type="term" value="C:ribonucleoprotein complex"/>
    <property type="evidence" value="ECO:0007669"/>
    <property type="project" value="UniProtKB-KW"/>
</dbReference>
<keyword evidence="5 8" id="KW-0687">Ribonucleoprotein</keyword>
<dbReference type="InterPro" id="IPR036967">
    <property type="entry name" value="Ribosomal_uS11_sf"/>
</dbReference>
<evidence type="ECO:0000313" key="11">
    <source>
        <dbReference type="Proteomes" id="UP000053941"/>
    </source>
</evidence>
<dbReference type="AlphaFoldDB" id="A0A0R2P096"/>
<evidence type="ECO:0000256" key="6">
    <source>
        <dbReference type="ARBA" id="ARBA00035160"/>
    </source>
</evidence>
<reference evidence="10 11" key="1">
    <citation type="submission" date="2015-10" db="EMBL/GenBank/DDBJ databases">
        <title>Metagenome-Assembled Genomes uncover a global brackish microbiome.</title>
        <authorList>
            <person name="Hugerth L.W."/>
            <person name="Larsson J."/>
            <person name="Alneberg J."/>
            <person name="Lindh M.V."/>
            <person name="Legrand C."/>
            <person name="Pinhassi J."/>
            <person name="Andersson A.F."/>
        </authorList>
    </citation>
    <scope>NUCLEOTIDE SEQUENCE [LARGE SCALE GENOMIC DNA]</scope>
    <source>
        <strain evidence="10">BACL2 MAG-120802-bin41</strain>
    </source>
</reference>
<keyword evidence="2 8" id="KW-0699">rRNA-binding</keyword>
<comment type="similarity">
    <text evidence="1 8 9">Belongs to the universal ribosomal protein uS11 family.</text>
</comment>
<keyword evidence="4 8" id="KW-0689">Ribosomal protein</keyword>
<keyword evidence="3 8" id="KW-0694">RNA-binding</keyword>
<comment type="subunit">
    <text evidence="8">Part of the 30S ribosomal subunit. Interacts with proteins S7 and S18. Binds to IF-3.</text>
</comment>
<dbReference type="NCBIfam" id="TIGR03632">
    <property type="entry name" value="uS11_bact"/>
    <property type="match status" value="1"/>
</dbReference>
<dbReference type="HAMAP" id="MF_01310">
    <property type="entry name" value="Ribosomal_uS11"/>
    <property type="match status" value="1"/>
</dbReference>
<dbReference type="NCBIfam" id="NF003698">
    <property type="entry name" value="PRK05309.1"/>
    <property type="match status" value="1"/>
</dbReference>
<evidence type="ECO:0000256" key="3">
    <source>
        <dbReference type="ARBA" id="ARBA00022884"/>
    </source>
</evidence>
<dbReference type="PROSITE" id="PS00054">
    <property type="entry name" value="RIBOSOMAL_S11"/>
    <property type="match status" value="1"/>
</dbReference>
<proteinExistence type="inferred from homology"/>
<evidence type="ECO:0000256" key="1">
    <source>
        <dbReference type="ARBA" id="ARBA00006194"/>
    </source>
</evidence>
<dbReference type="PIRSF" id="PIRSF002131">
    <property type="entry name" value="Ribosomal_S11"/>
    <property type="match status" value="1"/>
</dbReference>
<dbReference type="Gene3D" id="3.30.420.80">
    <property type="entry name" value="Ribosomal protein S11"/>
    <property type="match status" value="1"/>
</dbReference>
<evidence type="ECO:0000256" key="2">
    <source>
        <dbReference type="ARBA" id="ARBA00022730"/>
    </source>
</evidence>
<dbReference type="InterPro" id="IPR001971">
    <property type="entry name" value="Ribosomal_uS11"/>
</dbReference>
<evidence type="ECO:0000256" key="5">
    <source>
        <dbReference type="ARBA" id="ARBA00023274"/>
    </source>
</evidence>
<evidence type="ECO:0000256" key="7">
    <source>
        <dbReference type="ARBA" id="ARBA00058053"/>
    </source>
</evidence>